<dbReference type="Proteomes" id="UP000198287">
    <property type="component" value="Unassembled WGS sequence"/>
</dbReference>
<name>A0A226DKI0_FOLCA</name>
<evidence type="ECO:0000313" key="1">
    <source>
        <dbReference type="EMBL" id="OXA45177.1"/>
    </source>
</evidence>
<reference evidence="1 2" key="1">
    <citation type="submission" date="2015-12" db="EMBL/GenBank/DDBJ databases">
        <title>The genome of Folsomia candida.</title>
        <authorList>
            <person name="Faddeeva A."/>
            <person name="Derks M.F."/>
            <person name="Anvar Y."/>
            <person name="Smit S."/>
            <person name="Van Straalen N."/>
            <person name="Roelofs D."/>
        </authorList>
    </citation>
    <scope>NUCLEOTIDE SEQUENCE [LARGE SCALE GENOMIC DNA]</scope>
    <source>
        <strain evidence="1 2">VU population</strain>
        <tissue evidence="1">Whole body</tissue>
    </source>
</reference>
<keyword evidence="2" id="KW-1185">Reference proteome</keyword>
<proteinExistence type="predicted"/>
<sequence length="425" mass="48698">MDENLDVIIDIPPHRQEIVVRDQSPDFYRVMKKIRLGNDGNFFVKNNVDDCGVVSTFYKIARNELPTDDDEPFYRDLGRVSPEPMITAVNTVLSIAEEEIVVDMVKRAGEEGIQVGESSRYLVWKEAAPKGQPVARVSGQLSLKYENSGNERWTYSPIYTCPITGLELNPTCLTHKGPNTGFCAINRPVGQEIIRRLVFDNREDVEKTLSVWQTSFLFQKLRNPLLHYHSSSISLAVGLEREVKEELRRVGLELRLTMILRNKGESDKIEFPFGIRAEPGEKLSDLISQTHGALYIATDPKIVYGGQTITGRPLHEQNDTIGKYKEQFNENVKIIPLCSVPKGVRSANLKKMESHLHIGLYLSYLFRLPNHLHQDLNQFHPYSLNKETRASHFDENSRELIQRFFLKEFGVLIEILPRPAYQYII</sequence>
<dbReference type="EMBL" id="LNIX01000018">
    <property type="protein sequence ID" value="OXA45177.1"/>
    <property type="molecule type" value="Genomic_DNA"/>
</dbReference>
<dbReference type="AlphaFoldDB" id="A0A226DKI0"/>
<evidence type="ECO:0000313" key="2">
    <source>
        <dbReference type="Proteomes" id="UP000198287"/>
    </source>
</evidence>
<gene>
    <name evidence="1" type="ORF">Fcan01_19972</name>
</gene>
<protein>
    <submittedName>
        <fullName evidence="1">Uncharacterized protein</fullName>
    </submittedName>
</protein>
<comment type="caution">
    <text evidence="1">The sequence shown here is derived from an EMBL/GenBank/DDBJ whole genome shotgun (WGS) entry which is preliminary data.</text>
</comment>
<organism evidence="1 2">
    <name type="scientific">Folsomia candida</name>
    <name type="common">Springtail</name>
    <dbReference type="NCBI Taxonomy" id="158441"/>
    <lineage>
        <taxon>Eukaryota</taxon>
        <taxon>Metazoa</taxon>
        <taxon>Ecdysozoa</taxon>
        <taxon>Arthropoda</taxon>
        <taxon>Hexapoda</taxon>
        <taxon>Collembola</taxon>
        <taxon>Entomobryomorpha</taxon>
        <taxon>Isotomoidea</taxon>
        <taxon>Isotomidae</taxon>
        <taxon>Proisotominae</taxon>
        <taxon>Folsomia</taxon>
    </lineage>
</organism>
<accession>A0A226DKI0</accession>